<keyword evidence="10" id="KW-0966">Cell projection</keyword>
<evidence type="ECO:0000256" key="4">
    <source>
        <dbReference type="ARBA" id="ARBA00016244"/>
    </source>
</evidence>
<dbReference type="GO" id="GO:0009424">
    <property type="term" value="C:bacterial-type flagellum hook"/>
    <property type="evidence" value="ECO:0007669"/>
    <property type="project" value="InterPro"/>
</dbReference>
<dbReference type="STRING" id="166486.ERS852572_03258"/>
<dbReference type="EMBL" id="QRQN01000011">
    <property type="protein sequence ID" value="RHN07838.1"/>
    <property type="molecule type" value="Genomic_DNA"/>
</dbReference>
<protein>
    <recommendedName>
        <fullName evidence="4">Flagellar hook-associated protein 1</fullName>
    </recommendedName>
</protein>
<dbReference type="RefSeq" id="WP_006857373.1">
    <property type="nucleotide sequence ID" value="NZ_CABIYH010000030.1"/>
</dbReference>
<dbReference type="Proteomes" id="UP000479531">
    <property type="component" value="Unassembled WGS sequence"/>
</dbReference>
<dbReference type="Pfam" id="PF22638">
    <property type="entry name" value="FlgK_D1"/>
    <property type="match status" value="1"/>
</dbReference>
<feature type="domain" description="Flagellar basal body rod protein N-terminal" evidence="7">
    <location>
        <begin position="9"/>
        <end position="37"/>
    </location>
</feature>
<feature type="domain" description="Flagellar hook-associated protein FlgK helical" evidence="9">
    <location>
        <begin position="97"/>
        <end position="309"/>
    </location>
</feature>
<dbReference type="Pfam" id="PF00460">
    <property type="entry name" value="Flg_bb_rod"/>
    <property type="match status" value="1"/>
</dbReference>
<dbReference type="GO" id="GO:0044780">
    <property type="term" value="P:bacterial-type flagellum assembly"/>
    <property type="evidence" value="ECO:0007669"/>
    <property type="project" value="InterPro"/>
</dbReference>
<evidence type="ECO:0000313" key="14">
    <source>
        <dbReference type="Proteomes" id="UP000095350"/>
    </source>
</evidence>
<name>A0A173VRM3_9FIRM</name>
<dbReference type="InterPro" id="IPR001444">
    <property type="entry name" value="Flag_bb_rod_N"/>
</dbReference>
<feature type="domain" description="Flagellar basal-body/hook protein C-terminal" evidence="8">
    <location>
        <begin position="567"/>
        <end position="608"/>
    </location>
</feature>
<dbReference type="PANTHER" id="PTHR30033:SF1">
    <property type="entry name" value="FLAGELLAR HOOK-ASSOCIATED PROTEIN 1"/>
    <property type="match status" value="1"/>
</dbReference>
<dbReference type="EMBL" id="QSFP01000017">
    <property type="protein sequence ID" value="RHA65636.1"/>
    <property type="molecule type" value="Genomic_DNA"/>
</dbReference>
<evidence type="ECO:0000313" key="11">
    <source>
        <dbReference type="EMBL" id="MVQ45923.1"/>
    </source>
</evidence>
<dbReference type="InterPro" id="IPR002371">
    <property type="entry name" value="FlgK"/>
</dbReference>
<dbReference type="InterPro" id="IPR010930">
    <property type="entry name" value="Flg_bb/hook_C_dom"/>
</dbReference>
<evidence type="ECO:0000259" key="9">
    <source>
        <dbReference type="Pfam" id="PF22638"/>
    </source>
</evidence>
<reference evidence="15 16" key="2">
    <citation type="submission" date="2018-08" db="EMBL/GenBank/DDBJ databases">
        <title>A genome reference for cultivated species of the human gut microbiota.</title>
        <authorList>
            <person name="Zou Y."/>
            <person name="Xue W."/>
            <person name="Luo G."/>
        </authorList>
    </citation>
    <scope>NUCLEOTIDE SEQUENCE [LARGE SCALE GENOMIC DNA]</scope>
    <source>
        <strain evidence="13 15">AF31-21AC</strain>
        <strain evidence="12 16">AM43-11</strain>
    </source>
</reference>
<dbReference type="EMBL" id="WGGT01000010">
    <property type="protein sequence ID" value="MVQ45923.1"/>
    <property type="molecule type" value="Genomic_DNA"/>
</dbReference>
<dbReference type="InterPro" id="IPR053927">
    <property type="entry name" value="FlgK_helical"/>
</dbReference>
<accession>A0A173VRM3</accession>
<dbReference type="EMBL" id="CYXZ01000030">
    <property type="protein sequence ID" value="CUN28817.1"/>
    <property type="molecule type" value="Genomic_DNA"/>
</dbReference>
<sequence>MPSTFFGLTIASSGLSAYQVALNTSANNISNVQTKGYSKQQANRVASESIRAYAKYGSMGTGVTTESVKQLRNQYYDNKYWYNQSSVGLYETKLNYLKQIENYFIDDDSSKGFSTILNTMFNDLDTLKNNAGDVNTRQQFIGSAQNFATFFNSVASGLGDIQNNANEEIKSTVQNINSIAEKIASLNHQINVIEIQGGYANELRDQRALLIDELSKIVPTEAEELPVQNSNDPELPTGANYFTVKIGGQVLVDTYDYETLKCVARENKVNQSDMDGLYDVKWEKTGNSFKAGASSMSGTLKALFDIRDGNNGENFTGEARVIDSKHVKVVSPSITDIEAMTVPESGTLTIYGKDYNYTNFTFETDANGKITSYTFELEDALSQQQSNKVDGMQASIGSSVDTMGVPYYMSQMNQFLRSFCSLFNDIMLKGQDLDGNATDYYSFFTGADQVTGEEYVLGKSDKNHGNTTDCGASSYYKLTASNICVSSICVKDSSKLAAQYKADTEEGVDKYKLVEDLAKLKSDTVLFRAGNASGFLKCMISDISIDTQQSTIFSNNYTNIQAALETQRMSVSGVDEDEEALDLIKFQNAYNLSSKMISVMAEVYDKLIEETGV</sequence>
<evidence type="ECO:0000256" key="5">
    <source>
        <dbReference type="ARBA" id="ARBA00022525"/>
    </source>
</evidence>
<evidence type="ECO:0000256" key="2">
    <source>
        <dbReference type="ARBA" id="ARBA00004613"/>
    </source>
</evidence>
<comment type="subcellular location">
    <subcellularLocation>
        <location evidence="1">Bacterial flagellum</location>
    </subcellularLocation>
    <subcellularLocation>
        <location evidence="2">Secreted</location>
    </subcellularLocation>
</comment>
<dbReference type="NCBIfam" id="TIGR02492">
    <property type="entry name" value="flgK_ends"/>
    <property type="match status" value="1"/>
</dbReference>
<evidence type="ECO:0000256" key="1">
    <source>
        <dbReference type="ARBA" id="ARBA00004365"/>
    </source>
</evidence>
<dbReference type="SUPFAM" id="SSF64518">
    <property type="entry name" value="Phase 1 flagellin"/>
    <property type="match status" value="1"/>
</dbReference>
<dbReference type="GeneID" id="61434955"/>
<dbReference type="GO" id="GO:0005198">
    <property type="term" value="F:structural molecule activity"/>
    <property type="evidence" value="ECO:0007669"/>
    <property type="project" value="InterPro"/>
</dbReference>
<evidence type="ECO:0000256" key="3">
    <source>
        <dbReference type="ARBA" id="ARBA00009677"/>
    </source>
</evidence>
<evidence type="ECO:0000313" key="17">
    <source>
        <dbReference type="Proteomes" id="UP000479531"/>
    </source>
</evidence>
<dbReference type="AlphaFoldDB" id="A0A173VRM3"/>
<evidence type="ECO:0000313" key="13">
    <source>
        <dbReference type="EMBL" id="RHN07838.1"/>
    </source>
</evidence>
<dbReference type="PRINTS" id="PR01005">
    <property type="entry name" value="FLGHOOKAP1"/>
</dbReference>
<proteinExistence type="inferred from homology"/>
<dbReference type="GO" id="GO:0005576">
    <property type="term" value="C:extracellular region"/>
    <property type="evidence" value="ECO:0007669"/>
    <property type="project" value="UniProtKB-SubCell"/>
</dbReference>
<organism evidence="10 14">
    <name type="scientific">Roseburia intestinalis</name>
    <dbReference type="NCBI Taxonomy" id="166486"/>
    <lineage>
        <taxon>Bacteria</taxon>
        <taxon>Bacillati</taxon>
        <taxon>Bacillota</taxon>
        <taxon>Clostridia</taxon>
        <taxon>Lachnospirales</taxon>
        <taxon>Lachnospiraceae</taxon>
        <taxon>Roseburia</taxon>
    </lineage>
</organism>
<evidence type="ECO:0000313" key="15">
    <source>
        <dbReference type="Proteomes" id="UP000283586"/>
    </source>
</evidence>
<dbReference type="OrthoDB" id="9802553at2"/>
<reference evidence="10 14" key="1">
    <citation type="submission" date="2015-09" db="EMBL/GenBank/DDBJ databases">
        <authorList>
            <consortium name="Pathogen Informatics"/>
        </authorList>
    </citation>
    <scope>NUCLEOTIDE SEQUENCE [LARGE SCALE GENOMIC DNA]</scope>
    <source>
        <strain evidence="10 14">2789STDY5834960</strain>
    </source>
</reference>
<gene>
    <name evidence="10" type="primary">flgK_1</name>
    <name evidence="11" type="synonym">flgK</name>
    <name evidence="12" type="ORF">DW927_13970</name>
    <name evidence="13" type="ORF">DWZ31_10490</name>
    <name evidence="10" type="ORF">ERS852572_03258</name>
    <name evidence="11" type="ORF">GCK47_09430</name>
</gene>
<dbReference type="PANTHER" id="PTHR30033">
    <property type="entry name" value="FLAGELLAR HOOK-ASSOCIATED PROTEIN 1"/>
    <property type="match status" value="1"/>
</dbReference>
<dbReference type="Proteomes" id="UP000283586">
    <property type="component" value="Unassembled WGS sequence"/>
</dbReference>
<evidence type="ECO:0000313" key="10">
    <source>
        <dbReference type="EMBL" id="CUN28817.1"/>
    </source>
</evidence>
<reference evidence="11 17" key="3">
    <citation type="submission" date="2019-10" db="EMBL/GenBank/DDBJ databases">
        <title>Roseburia spp. ameliorate alcoholic fatty liver via restoration of gut barrier function.</title>
        <authorList>
            <person name="Seo B."/>
            <person name="Ko G."/>
        </authorList>
    </citation>
    <scope>NUCLEOTIDE SEQUENCE [LARGE SCALE GENOMIC DNA]</scope>
    <source>
        <strain evidence="11 17">SNUG30017</strain>
    </source>
</reference>
<keyword evidence="5" id="KW-0964">Secreted</keyword>
<keyword evidence="6" id="KW-0975">Bacterial flagellum</keyword>
<dbReference type="Proteomes" id="UP000095350">
    <property type="component" value="Unassembled WGS sequence"/>
</dbReference>
<evidence type="ECO:0000313" key="16">
    <source>
        <dbReference type="Proteomes" id="UP000284465"/>
    </source>
</evidence>
<dbReference type="PaxDb" id="166486-ERS852572_03258"/>
<evidence type="ECO:0000313" key="12">
    <source>
        <dbReference type="EMBL" id="RHA65636.1"/>
    </source>
</evidence>
<evidence type="ECO:0000256" key="6">
    <source>
        <dbReference type="ARBA" id="ARBA00023143"/>
    </source>
</evidence>
<keyword evidence="10" id="KW-0282">Flagellum</keyword>
<evidence type="ECO:0000259" key="7">
    <source>
        <dbReference type="Pfam" id="PF00460"/>
    </source>
</evidence>
<dbReference type="Pfam" id="PF06429">
    <property type="entry name" value="Flg_bbr_C"/>
    <property type="match status" value="1"/>
</dbReference>
<evidence type="ECO:0000259" key="8">
    <source>
        <dbReference type="Pfam" id="PF06429"/>
    </source>
</evidence>
<dbReference type="Proteomes" id="UP000284465">
    <property type="component" value="Unassembled WGS sequence"/>
</dbReference>
<comment type="similarity">
    <text evidence="3">Belongs to the flagella basal body rod proteins family.</text>
</comment>
<keyword evidence="10" id="KW-0969">Cilium</keyword>